<dbReference type="Gene3D" id="3.40.630.30">
    <property type="match status" value="1"/>
</dbReference>
<keyword evidence="4 15" id="KW-0808">Transferase</keyword>
<comment type="caution">
    <text evidence="15">The sequence shown here is derived from an EMBL/GenBank/DDBJ whole genome shotgun (WGS) entry which is preliminary data.</text>
</comment>
<feature type="active site" description="Proton donor/acceptor" evidence="11">
    <location>
        <position position="356"/>
    </location>
</feature>
<dbReference type="Gene3D" id="3.30.60.60">
    <property type="entry name" value="N-acetyl transferase-like"/>
    <property type="match status" value="1"/>
</dbReference>
<accession>A0A1Z5JLH6</accession>
<evidence type="ECO:0000256" key="5">
    <source>
        <dbReference type="ARBA" id="ARBA00022723"/>
    </source>
</evidence>
<keyword evidence="15" id="KW-0012">Acyltransferase</keyword>
<protein>
    <recommendedName>
        <fullName evidence="3 12">Histone acetyltransferase</fullName>
        <ecNumber evidence="3 12">2.3.1.48</ecNumber>
    </recommendedName>
</protein>
<dbReference type="OrthoDB" id="787137at2759"/>
<evidence type="ECO:0000256" key="6">
    <source>
        <dbReference type="ARBA" id="ARBA00022771"/>
    </source>
</evidence>
<feature type="region of interest" description="Disordered" evidence="13">
    <location>
        <begin position="108"/>
        <end position="180"/>
    </location>
</feature>
<dbReference type="FunFam" id="3.30.60.60:FF:000001">
    <property type="entry name" value="Histone acetyltransferase"/>
    <property type="match status" value="1"/>
</dbReference>
<dbReference type="GO" id="GO:0004402">
    <property type="term" value="F:histone acetyltransferase activity"/>
    <property type="evidence" value="ECO:0007669"/>
    <property type="project" value="InterPro"/>
</dbReference>
<organism evidence="15 16">
    <name type="scientific">Fistulifera solaris</name>
    <name type="common">Oleaginous diatom</name>
    <dbReference type="NCBI Taxonomy" id="1519565"/>
    <lineage>
        <taxon>Eukaryota</taxon>
        <taxon>Sar</taxon>
        <taxon>Stramenopiles</taxon>
        <taxon>Ochrophyta</taxon>
        <taxon>Bacillariophyta</taxon>
        <taxon>Bacillariophyceae</taxon>
        <taxon>Bacillariophycidae</taxon>
        <taxon>Naviculales</taxon>
        <taxon>Naviculaceae</taxon>
        <taxon>Fistulifera</taxon>
    </lineage>
</organism>
<dbReference type="PROSITE" id="PS51726">
    <property type="entry name" value="MYST_HAT"/>
    <property type="match status" value="1"/>
</dbReference>
<dbReference type="Gene3D" id="1.10.10.10">
    <property type="entry name" value="Winged helix-like DNA-binding domain superfamily/Winged helix DNA-binding domain"/>
    <property type="match status" value="1"/>
</dbReference>
<evidence type="ECO:0000256" key="2">
    <source>
        <dbReference type="ARBA" id="ARBA00010107"/>
    </source>
</evidence>
<keyword evidence="16" id="KW-1185">Reference proteome</keyword>
<keyword evidence="10 12" id="KW-0539">Nucleus</keyword>
<dbReference type="InterPro" id="IPR025995">
    <property type="entry name" value="Tudor-knot"/>
</dbReference>
<dbReference type="PANTHER" id="PTHR10615:SF161">
    <property type="entry name" value="HISTONE ACETYLTRANSFERASE KAT7"/>
    <property type="match status" value="1"/>
</dbReference>
<evidence type="ECO:0000313" key="15">
    <source>
        <dbReference type="EMBL" id="GAX14638.1"/>
    </source>
</evidence>
<dbReference type="PANTHER" id="PTHR10615">
    <property type="entry name" value="HISTONE ACETYLTRANSFERASE"/>
    <property type="match status" value="1"/>
</dbReference>
<keyword evidence="7" id="KW-0862">Zinc</keyword>
<name>A0A1Z5JLH6_FISSO</name>
<evidence type="ECO:0000256" key="11">
    <source>
        <dbReference type="PIRSR" id="PIRSR602717-51"/>
    </source>
</evidence>
<dbReference type="Pfam" id="PF17772">
    <property type="entry name" value="zf-MYST"/>
    <property type="match status" value="1"/>
</dbReference>
<evidence type="ECO:0000256" key="3">
    <source>
        <dbReference type="ARBA" id="ARBA00013184"/>
    </source>
</evidence>
<dbReference type="SUPFAM" id="SSF55729">
    <property type="entry name" value="Acyl-CoA N-acyltransferases (Nat)"/>
    <property type="match status" value="1"/>
</dbReference>
<dbReference type="EC" id="2.3.1.48" evidence="3 12"/>
<dbReference type="InterPro" id="IPR040706">
    <property type="entry name" value="Zf-MYST"/>
</dbReference>
<feature type="compositionally biased region" description="Basic and acidic residues" evidence="13">
    <location>
        <begin position="168"/>
        <end position="180"/>
    </location>
</feature>
<evidence type="ECO:0000256" key="4">
    <source>
        <dbReference type="ARBA" id="ARBA00022679"/>
    </source>
</evidence>
<comment type="catalytic activity">
    <reaction evidence="12">
        <text>L-lysyl-[protein] + acetyl-CoA = N(6)-acetyl-L-lysyl-[protein] + CoA + H(+)</text>
        <dbReference type="Rhea" id="RHEA:45948"/>
        <dbReference type="Rhea" id="RHEA-COMP:9752"/>
        <dbReference type="Rhea" id="RHEA-COMP:10731"/>
        <dbReference type="ChEBI" id="CHEBI:15378"/>
        <dbReference type="ChEBI" id="CHEBI:29969"/>
        <dbReference type="ChEBI" id="CHEBI:57287"/>
        <dbReference type="ChEBI" id="CHEBI:57288"/>
        <dbReference type="ChEBI" id="CHEBI:61930"/>
        <dbReference type="EC" id="2.3.1.48"/>
    </reaction>
</comment>
<evidence type="ECO:0000256" key="10">
    <source>
        <dbReference type="ARBA" id="ARBA00023242"/>
    </source>
</evidence>
<keyword evidence="9" id="KW-0007">Acetylation</keyword>
<gene>
    <name evidence="15" type="ORF">FisN_6Lh422</name>
</gene>
<evidence type="ECO:0000256" key="9">
    <source>
        <dbReference type="ARBA" id="ARBA00022990"/>
    </source>
</evidence>
<sequence length="437" mass="50598">MIDTTAEAVAATTETTLTAPLQIHDRCQVQWREEEGEYLDAIVIHRRPLHHRKRKAMNKKNEAEVNLDTLPADEVEYYVHYINHDRRLDEWVTLDKFQLNTLQRHAEDAANENDPLSSSAAGAVGRPSRRRSSMSNHPANQQSFGENDEADPSATTEPIDLLSGGNWHGEDPTLEREHEEATKVKNIETIVIGKWQVETWYYSPFPAAYCDLETLYVCEYCLSYMKNFKTYKHHVCAHRHPPGKEIYRHEDVSVYEIDGKEHRVYCQKLCLFAKLFLDHKTLYFETTPFLFYVVTKVDAEGAHIVGYFSKEKNSSEGYNLACILTFPQYQKCGFGKFIISLSYELTKRENKTGSPEKPLSDLGKLSYRSYWTHVLMLYFANHDVAVDTNITQISAETGIRSEDIISTLQYLDMIKVWKGQHVIYVKQSIIRNYMKKE</sequence>
<dbReference type="GO" id="GO:0000785">
    <property type="term" value="C:chromatin"/>
    <property type="evidence" value="ECO:0007669"/>
    <property type="project" value="TreeGrafter"/>
</dbReference>
<dbReference type="GO" id="GO:0006357">
    <property type="term" value="P:regulation of transcription by RNA polymerase II"/>
    <property type="evidence" value="ECO:0007669"/>
    <property type="project" value="TreeGrafter"/>
</dbReference>
<dbReference type="Proteomes" id="UP000198406">
    <property type="component" value="Unassembled WGS sequence"/>
</dbReference>
<dbReference type="Pfam" id="PF11717">
    <property type="entry name" value="Tudor-knot"/>
    <property type="match status" value="1"/>
</dbReference>
<comment type="similarity">
    <text evidence="2 12">Belongs to the MYST (SAS/MOZ) family.</text>
</comment>
<dbReference type="InterPro" id="IPR016181">
    <property type="entry name" value="Acyl_CoA_acyltransferase"/>
</dbReference>
<comment type="subcellular location">
    <subcellularLocation>
        <location evidence="1 12">Nucleus</location>
    </subcellularLocation>
</comment>
<dbReference type="InParanoid" id="A0A1Z5JLH6"/>
<evidence type="ECO:0000256" key="13">
    <source>
        <dbReference type="SAM" id="MobiDB-lite"/>
    </source>
</evidence>
<keyword evidence="8" id="KW-0156">Chromatin regulator</keyword>
<dbReference type="AlphaFoldDB" id="A0A1Z5JLH6"/>
<proteinExistence type="inferred from homology"/>
<evidence type="ECO:0000256" key="12">
    <source>
        <dbReference type="RuleBase" id="RU361211"/>
    </source>
</evidence>
<dbReference type="GO" id="GO:0008270">
    <property type="term" value="F:zinc ion binding"/>
    <property type="evidence" value="ECO:0007669"/>
    <property type="project" value="UniProtKB-KW"/>
</dbReference>
<keyword evidence="6" id="KW-0863">Zinc-finger</keyword>
<feature type="compositionally biased region" description="Polar residues" evidence="13">
    <location>
        <begin position="133"/>
        <end position="145"/>
    </location>
</feature>
<feature type="domain" description="MYST-type HAT" evidence="14">
    <location>
        <begin position="182"/>
        <end position="437"/>
    </location>
</feature>
<dbReference type="FunFam" id="3.40.630.30:FF:000002">
    <property type="entry name" value="Histone acetyltransferase"/>
    <property type="match status" value="1"/>
</dbReference>
<dbReference type="InterPro" id="IPR002717">
    <property type="entry name" value="HAT_MYST-type"/>
</dbReference>
<reference evidence="15 16" key="1">
    <citation type="journal article" date="2015" name="Plant Cell">
        <title>Oil accumulation by the oleaginous diatom Fistulifera solaris as revealed by the genome and transcriptome.</title>
        <authorList>
            <person name="Tanaka T."/>
            <person name="Maeda Y."/>
            <person name="Veluchamy A."/>
            <person name="Tanaka M."/>
            <person name="Abida H."/>
            <person name="Marechal E."/>
            <person name="Bowler C."/>
            <person name="Muto M."/>
            <person name="Sunaga Y."/>
            <person name="Tanaka M."/>
            <person name="Yoshino T."/>
            <person name="Taniguchi T."/>
            <person name="Fukuda Y."/>
            <person name="Nemoto M."/>
            <person name="Matsumoto M."/>
            <person name="Wong P.S."/>
            <person name="Aburatani S."/>
            <person name="Fujibuchi W."/>
        </authorList>
    </citation>
    <scope>NUCLEOTIDE SEQUENCE [LARGE SCALE GENOMIC DNA]</scope>
    <source>
        <strain evidence="15 16">JPCC DA0580</strain>
    </source>
</reference>
<evidence type="ECO:0000259" key="14">
    <source>
        <dbReference type="PROSITE" id="PS51726"/>
    </source>
</evidence>
<dbReference type="GO" id="GO:0003712">
    <property type="term" value="F:transcription coregulator activity"/>
    <property type="evidence" value="ECO:0007669"/>
    <property type="project" value="TreeGrafter"/>
</dbReference>
<evidence type="ECO:0000256" key="1">
    <source>
        <dbReference type="ARBA" id="ARBA00004123"/>
    </source>
</evidence>
<dbReference type="InterPro" id="IPR016197">
    <property type="entry name" value="Chromo-like_dom_sf"/>
</dbReference>
<evidence type="ECO:0000313" key="16">
    <source>
        <dbReference type="Proteomes" id="UP000198406"/>
    </source>
</evidence>
<dbReference type="FunFam" id="1.10.10.10:FF:000022">
    <property type="entry name" value="Histone acetyltransferase"/>
    <property type="match status" value="1"/>
</dbReference>
<dbReference type="InterPro" id="IPR036388">
    <property type="entry name" value="WH-like_DNA-bd_sf"/>
</dbReference>
<dbReference type="GO" id="GO:0003682">
    <property type="term" value="F:chromatin binding"/>
    <property type="evidence" value="ECO:0007669"/>
    <property type="project" value="TreeGrafter"/>
</dbReference>
<evidence type="ECO:0000256" key="7">
    <source>
        <dbReference type="ARBA" id="ARBA00022833"/>
    </source>
</evidence>
<dbReference type="Pfam" id="PF01853">
    <property type="entry name" value="MOZ_SAS"/>
    <property type="match status" value="1"/>
</dbReference>
<dbReference type="SUPFAM" id="SSF54160">
    <property type="entry name" value="Chromo domain-like"/>
    <property type="match status" value="1"/>
</dbReference>
<evidence type="ECO:0000256" key="8">
    <source>
        <dbReference type="ARBA" id="ARBA00022853"/>
    </source>
</evidence>
<dbReference type="InterPro" id="IPR050603">
    <property type="entry name" value="MYST_HAT"/>
</dbReference>
<dbReference type="FunCoup" id="A0A1Z5JLH6">
    <property type="interactions" value="36"/>
</dbReference>
<dbReference type="EMBL" id="BDSP01000081">
    <property type="protein sequence ID" value="GAX14638.1"/>
    <property type="molecule type" value="Genomic_DNA"/>
</dbReference>
<dbReference type="GO" id="GO:0005634">
    <property type="term" value="C:nucleus"/>
    <property type="evidence" value="ECO:0007669"/>
    <property type="project" value="UniProtKB-SubCell"/>
</dbReference>
<dbReference type="Gene3D" id="2.30.30.140">
    <property type="match status" value="1"/>
</dbReference>
<keyword evidence="5" id="KW-0479">Metal-binding</keyword>